<evidence type="ECO:0000313" key="6">
    <source>
        <dbReference type="EMBL" id="QHU04594.1"/>
    </source>
</evidence>
<dbReference type="AlphaFoldDB" id="A0A6C0JLS0"/>
<reference evidence="6" key="1">
    <citation type="journal article" date="2020" name="Nature">
        <title>Giant virus diversity and host interactions through global metagenomics.</title>
        <authorList>
            <person name="Schulz F."/>
            <person name="Roux S."/>
            <person name="Paez-Espino D."/>
            <person name="Jungbluth S."/>
            <person name="Walsh D.A."/>
            <person name="Denef V.J."/>
            <person name="McMahon K.D."/>
            <person name="Konstantinidis K.T."/>
            <person name="Eloe-Fadrosh E.A."/>
            <person name="Kyrpides N.C."/>
            <person name="Woyke T."/>
        </authorList>
    </citation>
    <scope>NUCLEOTIDE SEQUENCE</scope>
    <source>
        <strain evidence="6">GVMAG-M-3300027708-51</strain>
    </source>
</reference>
<sequence length="233" mass="26062">MDDCAVCYEKVSESTGHCTLSCKHSFHIACLTRWSAENPSCPMCRHPLGVTEAPAKQLPLFMGDMSRWRIHVGQGQGQGALFNLIQEALGPEPPQPPPPPRPPQDIINIGDGVQVSDADVALVMLHAEVTRGQAVRALRRYEGDIVNSILMLTSPDEVTPRPPPAHRDPMQRESDDQATAWFLQQMFGDGGGYHWNSYSDMKFRMRNGMRGQDYWTHLDFNGITRERDGYNSA</sequence>
<dbReference type="SUPFAM" id="SSF57850">
    <property type="entry name" value="RING/U-box"/>
    <property type="match status" value="1"/>
</dbReference>
<evidence type="ECO:0000256" key="4">
    <source>
        <dbReference type="SAM" id="MobiDB-lite"/>
    </source>
</evidence>
<evidence type="ECO:0000256" key="2">
    <source>
        <dbReference type="ARBA" id="ARBA00022771"/>
    </source>
</evidence>
<dbReference type="PANTHER" id="PTHR22763">
    <property type="entry name" value="RING ZINC FINGER PROTEIN"/>
    <property type="match status" value="1"/>
</dbReference>
<dbReference type="GO" id="GO:0061630">
    <property type="term" value="F:ubiquitin protein ligase activity"/>
    <property type="evidence" value="ECO:0007669"/>
    <property type="project" value="TreeGrafter"/>
</dbReference>
<accession>A0A6C0JLS0</accession>
<dbReference type="PROSITE" id="PS50089">
    <property type="entry name" value="ZF_RING_2"/>
    <property type="match status" value="1"/>
</dbReference>
<dbReference type="Pfam" id="PF19026">
    <property type="entry name" value="UBA_HYPK"/>
    <property type="match status" value="1"/>
</dbReference>
<dbReference type="Pfam" id="PF13639">
    <property type="entry name" value="zf-RING_2"/>
    <property type="match status" value="1"/>
</dbReference>
<keyword evidence="1" id="KW-0479">Metal-binding</keyword>
<dbReference type="GO" id="GO:0008270">
    <property type="term" value="F:zinc ion binding"/>
    <property type="evidence" value="ECO:0007669"/>
    <property type="project" value="UniProtKB-KW"/>
</dbReference>
<dbReference type="GO" id="GO:0043161">
    <property type="term" value="P:proteasome-mediated ubiquitin-dependent protein catabolic process"/>
    <property type="evidence" value="ECO:0007669"/>
    <property type="project" value="TreeGrafter"/>
</dbReference>
<evidence type="ECO:0000256" key="3">
    <source>
        <dbReference type="ARBA" id="ARBA00022833"/>
    </source>
</evidence>
<dbReference type="Gene3D" id="1.10.8.10">
    <property type="entry name" value="DNA helicase RuvA subunit, C-terminal domain"/>
    <property type="match status" value="1"/>
</dbReference>
<dbReference type="InterPro" id="IPR001841">
    <property type="entry name" value="Znf_RING"/>
</dbReference>
<proteinExistence type="predicted"/>
<evidence type="ECO:0000256" key="1">
    <source>
        <dbReference type="ARBA" id="ARBA00022723"/>
    </source>
</evidence>
<feature type="region of interest" description="Disordered" evidence="4">
    <location>
        <begin position="154"/>
        <end position="173"/>
    </location>
</feature>
<dbReference type="InterPro" id="IPR044034">
    <property type="entry name" value="NAC-like_UBA"/>
</dbReference>
<keyword evidence="2" id="KW-0863">Zinc-finger</keyword>
<feature type="domain" description="RING-type" evidence="5">
    <location>
        <begin position="4"/>
        <end position="45"/>
    </location>
</feature>
<protein>
    <recommendedName>
        <fullName evidence="5">RING-type domain-containing protein</fullName>
    </recommendedName>
</protein>
<dbReference type="EMBL" id="MN740401">
    <property type="protein sequence ID" value="QHU04594.1"/>
    <property type="molecule type" value="Genomic_DNA"/>
</dbReference>
<dbReference type="InterPro" id="IPR013083">
    <property type="entry name" value="Znf_RING/FYVE/PHD"/>
</dbReference>
<dbReference type="GO" id="GO:0012505">
    <property type="term" value="C:endomembrane system"/>
    <property type="evidence" value="ECO:0007669"/>
    <property type="project" value="TreeGrafter"/>
</dbReference>
<dbReference type="Gene3D" id="3.30.40.10">
    <property type="entry name" value="Zinc/RING finger domain, C3HC4 (zinc finger)"/>
    <property type="match status" value="1"/>
</dbReference>
<dbReference type="SMART" id="SM00184">
    <property type="entry name" value="RING"/>
    <property type="match status" value="1"/>
</dbReference>
<evidence type="ECO:0000259" key="5">
    <source>
        <dbReference type="PROSITE" id="PS50089"/>
    </source>
</evidence>
<name>A0A6C0JLS0_9ZZZZ</name>
<keyword evidence="3" id="KW-0862">Zinc</keyword>
<organism evidence="6">
    <name type="scientific">viral metagenome</name>
    <dbReference type="NCBI Taxonomy" id="1070528"/>
    <lineage>
        <taxon>unclassified sequences</taxon>
        <taxon>metagenomes</taxon>
        <taxon>organismal metagenomes</taxon>
    </lineage>
</organism>
<dbReference type="InterPro" id="IPR050731">
    <property type="entry name" value="HRD1_E3_ubiq-ligases"/>
</dbReference>